<accession>A0A395NB55</accession>
<sequence length="514" mass="59303">MSSSSASHLTTSLNRAALEQLSHLCILLAAANKSCMKRDGIKYASGDSGKGAPLTEFQQYLSKLALICDTEKGKFTMTALACLEGAKGPEYVFASNYRKPMELEDTKKFLERLLDYIVTNPEKHKPKTHKKQVLWRILEFNFGKLDYYLGTLVTVLDCCINECEVRRRPADHQILNRLYELRNKVNFSRDMTTNDFQMQVDCETLIKAIHASNNDSLEMVIESRIKEEHAGASENWYELRHYLGRLHSYRQASEVLVAASIKWPELFKNARISYISSARPKHIPVPKSSSINDIVSVALPEYDVPNLDADIAELEAFNLGEEIRQQLQKRRMTTLIHGEVQLHNYLVQRRKINSSDFWSGSMFIATSKPSCRLCHYYFDSPTNDFKIQASHMNIYPKWRLPDIYENQNEEAKERFEKVVEHIIEKMQHDLLQAFQNKVWDGKRHDSRTDSHRRMWTRATNLSRDTAEKEVQRERYSPGPATPPPDDDESYERISRDNYNTGDTESDGIGVGFAK</sequence>
<feature type="compositionally biased region" description="Basic and acidic residues" evidence="1">
    <location>
        <begin position="464"/>
        <end position="475"/>
    </location>
</feature>
<dbReference type="PANTHER" id="PTHR42037:SF1">
    <property type="match status" value="1"/>
</dbReference>
<feature type="region of interest" description="Disordered" evidence="1">
    <location>
        <begin position="441"/>
        <end position="514"/>
    </location>
</feature>
<protein>
    <submittedName>
        <fullName evidence="2">Uncharacterized protein</fullName>
    </submittedName>
</protein>
<name>A0A395NB55_TRIAR</name>
<feature type="compositionally biased region" description="Basic and acidic residues" evidence="1">
    <location>
        <begin position="441"/>
        <end position="452"/>
    </location>
</feature>
<gene>
    <name evidence="2" type="ORF">TARUN_8920</name>
</gene>
<dbReference type="PANTHER" id="PTHR42037">
    <property type="match status" value="1"/>
</dbReference>
<proteinExistence type="predicted"/>
<keyword evidence="3" id="KW-1185">Reference proteome</keyword>
<dbReference type="AlphaFoldDB" id="A0A395NB55"/>
<evidence type="ECO:0000313" key="2">
    <source>
        <dbReference type="EMBL" id="RFU73328.1"/>
    </source>
</evidence>
<dbReference type="Pfam" id="PF14441">
    <property type="entry name" value="OTT_1508_deam"/>
    <property type="match status" value="1"/>
</dbReference>
<dbReference type="InterPro" id="IPR027796">
    <property type="entry name" value="OTT_1508_deam-like"/>
</dbReference>
<dbReference type="OrthoDB" id="3251507at2759"/>
<organism evidence="2 3">
    <name type="scientific">Trichoderma arundinaceum</name>
    <dbReference type="NCBI Taxonomy" id="490622"/>
    <lineage>
        <taxon>Eukaryota</taxon>
        <taxon>Fungi</taxon>
        <taxon>Dikarya</taxon>
        <taxon>Ascomycota</taxon>
        <taxon>Pezizomycotina</taxon>
        <taxon>Sordariomycetes</taxon>
        <taxon>Hypocreomycetidae</taxon>
        <taxon>Hypocreales</taxon>
        <taxon>Hypocreaceae</taxon>
        <taxon>Trichoderma</taxon>
    </lineage>
</organism>
<dbReference type="EMBL" id="PXOA01000662">
    <property type="protein sequence ID" value="RFU73328.1"/>
    <property type="molecule type" value="Genomic_DNA"/>
</dbReference>
<evidence type="ECO:0000256" key="1">
    <source>
        <dbReference type="SAM" id="MobiDB-lite"/>
    </source>
</evidence>
<reference evidence="2 3" key="1">
    <citation type="journal article" date="2018" name="PLoS Pathog.">
        <title>Evolution of structural diversity of trichothecenes, a family of toxins produced by plant pathogenic and entomopathogenic fungi.</title>
        <authorList>
            <person name="Proctor R.H."/>
            <person name="McCormick S.P."/>
            <person name="Kim H.S."/>
            <person name="Cardoza R.E."/>
            <person name="Stanley A.M."/>
            <person name="Lindo L."/>
            <person name="Kelly A."/>
            <person name="Brown D.W."/>
            <person name="Lee T."/>
            <person name="Vaughan M.M."/>
            <person name="Alexander N.J."/>
            <person name="Busman M."/>
            <person name="Gutierrez S."/>
        </authorList>
    </citation>
    <scope>NUCLEOTIDE SEQUENCE [LARGE SCALE GENOMIC DNA]</scope>
    <source>
        <strain evidence="2 3">IBT 40837</strain>
    </source>
</reference>
<comment type="caution">
    <text evidence="2">The sequence shown here is derived from an EMBL/GenBank/DDBJ whole genome shotgun (WGS) entry which is preliminary data.</text>
</comment>
<evidence type="ECO:0000313" key="3">
    <source>
        <dbReference type="Proteomes" id="UP000266272"/>
    </source>
</evidence>
<dbReference type="Proteomes" id="UP000266272">
    <property type="component" value="Unassembled WGS sequence"/>
</dbReference>
<dbReference type="STRING" id="490622.A0A395NB55"/>